<keyword evidence="3" id="KW-1185">Reference proteome</keyword>
<accession>A0A1G7ZXC3</accession>
<protein>
    <recommendedName>
        <fullName evidence="4">Lasso RiPP family leader peptide-containing protein</fullName>
    </recommendedName>
</protein>
<dbReference type="Proteomes" id="UP000198748">
    <property type="component" value="Unassembled WGS sequence"/>
</dbReference>
<evidence type="ECO:0008006" key="4">
    <source>
        <dbReference type="Google" id="ProtNLM"/>
    </source>
</evidence>
<reference evidence="3" key="1">
    <citation type="submission" date="2016-10" db="EMBL/GenBank/DDBJ databases">
        <authorList>
            <person name="Varghese N."/>
            <person name="Submissions S."/>
        </authorList>
    </citation>
    <scope>NUCLEOTIDE SEQUENCE [LARGE SCALE GENOMIC DNA]</scope>
    <source>
        <strain evidence="3">DSM 25329</strain>
    </source>
</reference>
<dbReference type="AlphaFoldDB" id="A0A1G7ZXC3"/>
<evidence type="ECO:0000313" key="2">
    <source>
        <dbReference type="EMBL" id="SDH13338.1"/>
    </source>
</evidence>
<evidence type="ECO:0000313" key="3">
    <source>
        <dbReference type="Proteomes" id="UP000198748"/>
    </source>
</evidence>
<name>A0A1G7ZXC3_9BACT</name>
<evidence type="ECO:0000256" key="1">
    <source>
        <dbReference type="SAM" id="MobiDB-lite"/>
    </source>
</evidence>
<sequence length="53" mass="5703">MKTVTMHSTQTKKSYRKPALNKFGAVSKLTKGKLGSMFDGPGNPVKFDGLGES</sequence>
<dbReference type="STRING" id="659014.SAMN04487996_12944"/>
<organism evidence="2 3">
    <name type="scientific">Dyadobacter soli</name>
    <dbReference type="NCBI Taxonomy" id="659014"/>
    <lineage>
        <taxon>Bacteria</taxon>
        <taxon>Pseudomonadati</taxon>
        <taxon>Bacteroidota</taxon>
        <taxon>Cytophagia</taxon>
        <taxon>Cytophagales</taxon>
        <taxon>Spirosomataceae</taxon>
        <taxon>Dyadobacter</taxon>
    </lineage>
</organism>
<dbReference type="EMBL" id="FNAN01000029">
    <property type="protein sequence ID" value="SDH13338.1"/>
    <property type="molecule type" value="Genomic_DNA"/>
</dbReference>
<proteinExistence type="predicted"/>
<feature type="region of interest" description="Disordered" evidence="1">
    <location>
        <begin position="34"/>
        <end position="53"/>
    </location>
</feature>
<gene>
    <name evidence="2" type="ORF">SAMN04487996_12944</name>
</gene>